<dbReference type="InterPro" id="IPR023152">
    <property type="entry name" value="RasGAP_CS"/>
</dbReference>
<dbReference type="GeneID" id="73335021"/>
<keyword evidence="6" id="KW-0343">GTPase activation</keyword>
<dbReference type="SUPFAM" id="SSF48371">
    <property type="entry name" value="ARM repeat"/>
    <property type="match status" value="1"/>
</dbReference>
<evidence type="ECO:0000313" key="20">
    <source>
        <dbReference type="EMBL" id="UQC74318.1"/>
    </source>
</evidence>
<dbReference type="Proteomes" id="UP000830671">
    <property type="component" value="Chromosome 1"/>
</dbReference>
<dbReference type="GO" id="GO:0007165">
    <property type="term" value="P:signal transduction"/>
    <property type="evidence" value="ECO:0007669"/>
    <property type="project" value="UniProtKB-ARBA"/>
</dbReference>
<dbReference type="InterPro" id="IPR008936">
    <property type="entry name" value="Rho_GTPase_activation_prot"/>
</dbReference>
<dbReference type="PROSITE" id="PS50018">
    <property type="entry name" value="RAS_GTPASE_ACTIV_2"/>
    <property type="match status" value="1"/>
</dbReference>
<reference evidence="20" key="1">
    <citation type="journal article" date="2021" name="Mol. Plant Microbe Interact.">
        <title>Complete Genome Sequence of the Plant-Pathogenic Fungus Colletotrichum lupini.</title>
        <authorList>
            <person name="Baroncelli R."/>
            <person name="Pensec F."/>
            <person name="Da Lio D."/>
            <person name="Boufleur T."/>
            <person name="Vicente I."/>
            <person name="Sarrocco S."/>
            <person name="Picot A."/>
            <person name="Baraldi E."/>
            <person name="Sukno S."/>
            <person name="Thon M."/>
            <person name="Le Floch G."/>
        </authorList>
    </citation>
    <scope>NUCLEOTIDE SEQUENCE</scope>
    <source>
        <strain evidence="20">IMI 504893</strain>
    </source>
</reference>
<protein>
    <recommendedName>
        <fullName evidence="15">2-oxoglutarate dehydrogenase, mitochondrial</fullName>
        <ecNumber evidence="5">1.2.4.2</ecNumber>
    </recommendedName>
    <alternativeName>
        <fullName evidence="16">2-oxoglutarate dehydrogenase complex component E1</fullName>
    </alternativeName>
</protein>
<dbReference type="GO" id="GO:0004591">
    <property type="term" value="F:oxoglutarate dehydrogenase (succinyl-transferring) activity"/>
    <property type="evidence" value="ECO:0007669"/>
    <property type="project" value="UniProtKB-EC"/>
</dbReference>
<comment type="similarity">
    <text evidence="4">Belongs to the alpha-ketoglutarate dehydrogenase family.</text>
</comment>
<keyword evidence="21" id="KW-1185">Reference proteome</keyword>
<dbReference type="InterPro" id="IPR036865">
    <property type="entry name" value="CRAL-TRIO_dom_sf"/>
</dbReference>
<dbReference type="Pfam" id="PF13716">
    <property type="entry name" value="CRAL_TRIO_2"/>
    <property type="match status" value="1"/>
</dbReference>
<dbReference type="Gene3D" id="3.40.50.12470">
    <property type="match status" value="1"/>
</dbReference>
<dbReference type="Gene3D" id="3.40.525.10">
    <property type="entry name" value="CRAL-TRIO lipid binding domain"/>
    <property type="match status" value="1"/>
</dbReference>
<keyword evidence="7" id="KW-0816">Tricarboxylic acid cycle</keyword>
<dbReference type="GO" id="GO:0005759">
    <property type="term" value="C:mitochondrial matrix"/>
    <property type="evidence" value="ECO:0007669"/>
    <property type="project" value="UniProtKB-SubCell"/>
</dbReference>
<dbReference type="Pfam" id="PF00616">
    <property type="entry name" value="RasGAP"/>
    <property type="match status" value="1"/>
</dbReference>
<feature type="region of interest" description="Disordered" evidence="18">
    <location>
        <begin position="309"/>
        <end position="333"/>
    </location>
</feature>
<comment type="cofactor">
    <cofactor evidence="1">
        <name>Mg(2+)</name>
        <dbReference type="ChEBI" id="CHEBI:18420"/>
    </cofactor>
</comment>
<evidence type="ECO:0000256" key="6">
    <source>
        <dbReference type="ARBA" id="ARBA00022468"/>
    </source>
</evidence>
<evidence type="ECO:0000313" key="21">
    <source>
        <dbReference type="Proteomes" id="UP000830671"/>
    </source>
</evidence>
<dbReference type="Pfam" id="PF00676">
    <property type="entry name" value="E1_dh"/>
    <property type="match status" value="1"/>
</dbReference>
<dbReference type="GO" id="GO:0045252">
    <property type="term" value="C:oxoglutarate dehydrogenase complex"/>
    <property type="evidence" value="ECO:0007669"/>
    <property type="project" value="TreeGrafter"/>
</dbReference>
<evidence type="ECO:0000256" key="15">
    <source>
        <dbReference type="ARBA" id="ARBA00040267"/>
    </source>
</evidence>
<dbReference type="Gene3D" id="3.40.50.11610">
    <property type="entry name" value="Multifunctional 2-oxoglutarate metabolism enzyme, C-terminal domain"/>
    <property type="match status" value="1"/>
</dbReference>
<evidence type="ECO:0000256" key="18">
    <source>
        <dbReference type="SAM" id="MobiDB-lite"/>
    </source>
</evidence>
<evidence type="ECO:0000256" key="3">
    <source>
        <dbReference type="ARBA" id="ARBA00004305"/>
    </source>
</evidence>
<feature type="region of interest" description="Disordered" evidence="18">
    <location>
        <begin position="2711"/>
        <end position="2740"/>
    </location>
</feature>
<keyword evidence="8" id="KW-0479">Metal-binding</keyword>
<dbReference type="EC" id="1.2.4.2" evidence="5"/>
<sequence length="3802" mass="424423">MEGQAACYPSTISLLTWTTVKRMQKKAHSLSPQQTETDAGSTHQAALCHLANSFNPFRSFTLPYTSGQRIVRSPARLPHFAYYDCDDDPIGPPDPAIPRLCARSPSPLTSTVYNIYDDLIATKAPSQYSAKSLHYLSLRKAQKTKDVRVRLATRLPHRTGTHGQELQQDDVVLITRSTLVKISTSAVAFVLDSLVALLEDIIRNYKGLPPPAHPPHVLLSEVYVLALAADCCTAHWNQIKAQGIRQPSAEADTRRVTSANLANVPEPLDEALVNRVFDLVKWLVEPIPEGYVLPSSTILDDTSRHADSIARSSGGLASPLPGDTDAPEDDGTLPTTQLAVLEPCIRIIVEYVTASTWSCSFDYFRNVVYTVRTAAVVQAAPGQSAATPDDDKASLAVLKILSFFWVDAQKLGLIIQEICSSFLHFRKSFQNTIAVVAPLLVTRWLDRYPHEFVQQHTLHRRLDGGADTLFDMTQTVVDNGRKKGVLYPLQTTLLFLLPDVFEVASNLREAKSSSMAKKVGFLDNLRKALRNKNEQAAYSLVSLLRASRHFVAEDDAALVSYAMDVQEEVREAVFRRGNESSLFDQDLMTAAFVSLAELSLESCVDSLRESYLGLSSPQAFKTAVVQGCRYFARQNDSHVYEQLFAVAGPFMRTQLKAVADLPAEATAVALALPRRDSNLHSFTNMACDVLKFLDASPRSLFDGDSQSDTVTGAADEDVFLSFLSCVVSANPTIRRLATGVAKRLFSDSSIIDTLRARGRLSSVALRREFWRRRYEDRSSLVLLNMCNDVTSDGNGSEVKAIHEYLEARKFLLASLRELSDMPEGVPEIEAASSRLETTLLVSLCSADVETCQTVTSCIGLFFEENNLVDMTSDTAKVFASLLRNGEVYGEIASRAFRFTGLVAFQKRVRGLLRRLQYPTSGILSAWEYGFERWLLLSREVSMAPVDAVDERALTEWRNYSGFLASLGGICTANQTIILEEPTLNGLRWIDKLSSENHEEPLLSRYLKLSIQLLGCASIRIREATREVLSSEVSSTLYQALFKSLESELEVLFTGALAPSDKAQDVEIIFAEQAISLLKALVERLESPSDLGAASAIHLGALALNFAKFLDGITDSTNTLRVKIKVCQLCEAVTKRKEHLNLRDDVRIRNQLLEYIFGWIARPRSPRLDPGTNSSGRLDEVVRVQKDLDKACLKSLAELTFRLPLQPGEGQTDAGTSELKSQMFHTYFNRFLSLLNHESLEGGRNDLLAGISSRDEGGSSSEFAITILSNLLSANIDVGLKHSLNIGYHDNVEIRTAFVKVLYNILIQGTEFSNLTDAAVSEKYDELLELLTKDMTLVAAMSAVCPSSEVDELTVSLLTIFEHRGLSFELLEVLIKQEIEETDNESEILRRTCVATKMLSVYAKWKGQPYLKATLQKVVERLMLTSKDLDLELDPARVSSTDELQKNALQLRIVAKVFIDDICASSSTMPASFRRICNIISAAVLPRFQEAKYTAVGAFVFLRFFCPAIVAPEVEGLVTTTPSKEMRRGLLLIAKVIQNLANNVLFGAKEPYMFPLNDFLTQNIYKVTTFLREISVPPENLETPPTIESFDFGSCVALHRFLYDHWDHMRQRLVTQERKDFVRSPAEVSRGRSPVLEPLRNLITNLGPPPLAVTWNRPQISTNTPPSYSRFQNFMLRNAFRSTESFITARAVYDGGESKDSLSIICIILRHIDAESIDYDTLLYCYLKIASRLWHKPFGLLIDATCYNGQNEPQDELFKKLEQLTPVELSRNLVRVYVYNMNSAFRKCFRRLLRVSAKSDSSVFNPKNVDYHLIGSLQDLQAHFHLSQLHLPKETISVVTDTRYVFQPITRLSKTKGKIEVVIKVGSQFVQVTTTKKQEVFPGYRLSTTVNDIFRLGEVEEAPTSIQTEDDSAFGLRADNGKIVMYFTSPKKADVLQTIRGAKAKYGKDTRAHKAYERLIRPQDVPGTLLNLALTNLSSSDHVLRLSSYNLLGALCKAFKFGAASNLMCTKDVSVPMDPSHFIIKISRQLATSEPQLTFDFLTEFFVGWETFTDEQKPLSLAYMAPWLPGLRTGVLANESDAEKGKEKIAALFRKLIDVAMSDHGLTYTLEQAVWPGIYQDETILDIFLEELMRAALSFGFSEEPMEALSSIVSGMGSITLRGKVISRLRKALNRSSLRPTKYLPDNTVWAEICVLLHFCLSLSFDNGVQSQLYLPEIFHIVTILANTGAPEVRLLVHRLLVNTVHAACTSFNLDETRFNKLRGSLDFLSEPRSEIFSTPPPFLRDGASMSTTQDAGPSLAATENLAAVLFEVCSVAALSIDISNAWRSRWMSLVASTAFQNNPAIQPRAFAVMGCLAREEVDDDLLYQVLVALRNSVGRLGDDTNSDMLISIVTSLSKMMAKLPSASRYGLQLFWLAISLLRLVPPALFNCTAQFLEAVMTNISTVGDLRGDKMGPLLLQGRVQLEEAALPLDDAYGIHFTPENFHFAVCACLARGLADTTTKTNAMRVLSAFLDMAGNPVGDAGSPPDDLSRSPYMALILARTVESDELRDNLWLAGIDPSLLRDVTGQQRYDDLGGMKDKDLLLNTAIELIDFQYLEDALQNRTLQWLTELAAARPSVIMHLCGPIVSILDDVLLHCQNSSTLESAQDLLHALTSNPKFSTALESTAVLNEILEDMGFSGLWRSCSFNFSQDQDRKCFLLTEKLIEPLSATGGAPPPSSPKSKTDLPQARMNPTTYSRGPTKFRPYLPPFIFSMLIQLTATNSLHHRPIRHHVAKLCVSSSCFSTIASRTSTRKLAAARRPLALTSQRHYASATDNAPNPNDNFLSGNTANYIDEMYMQWKQDPKSVHVSWQVYFKNMENGDMPIAQAFTPPPSLVPGAIGGVPALGAGLGQGSEITNHLKVQLLVRAYQARGHHKANIDPLGIRNESQGFGNIKPKELTLEHYQFSEKDLDAEYELGPGILPRFKKDGREKMTLREIIDACEKIYCGAYGIEFIHIPDREKCDWLRERIEVPRPFKYSIDEKRRILDRLIWSSSFESFLATKYPNDKRFGLEGCETLVPGMKALIDRSVDYGVKDIVIGMPHRGRLNVLSNVVRKPNESIFSEFAGTAGAEDEGSGDVKYHLGMNFERPTPSGKRVQLSLVANPSHLEAEDPVVLGKTRAIQHYNNDEKTHRTAMGVLLHGDAAFAAQGVVYECLGFHSLPAFSTGGTIHLVVNNQIGFTTDPRFARSTAYCTDIAKAIDAPVFHVNADDVEAVNFVCQMAADWRAEFQQDVIVDLVCYRKHGHNETDQPSFTQPLMYKRIQDHESQIAIYVNKLLEDGSFTKEDIEEHKQWVWGMLEESFSKSKDYQPTSKEWTTSAWNGFKSPKELATEVLPHNETSVDSKTLNHLGEVIGSTPEGFQPHRNLKRILSNRTKSVVEGKNIDFPTAEALAFGSLVTEGHHVRVSGQDVERGTFSQRHAVFHDQETEDTHTPLQHVSKDQGKFVISNSSLSEFGALGFEYGYSLSSPNALVMWEAQFGDFANNAQCIIDQFIASGEAKWMQRTGLVVSLPHGYDGQGPEHSSGRLERWLQLSNEDPRVFPSPEKLDRQHQDCNMQVAYMTSPSNLFHILRRQMHRQFRKPLIIFFSKALLRHPLARSNIEEFSGDSHFRWIIPDPEHETGVIKPKEEIERVILCSGQVWATLSKYRADNKIDNVAFTRIEQLNPFPWQQLKENLDQYPNAKTIVYCQEEPLNAGAWSFVQPRLETLLNNTQHHDRKHVMYAGRGPSASVAAGNKGLHNKEEQEFLEMAFSVKQDKLKGE</sequence>
<keyword evidence="11" id="KW-0560">Oxidoreductase</keyword>
<dbReference type="GO" id="GO:0030976">
    <property type="term" value="F:thiamine pyrophosphate binding"/>
    <property type="evidence" value="ECO:0007669"/>
    <property type="project" value="InterPro"/>
</dbReference>
<evidence type="ECO:0000256" key="13">
    <source>
        <dbReference type="ARBA" id="ARBA00023128"/>
    </source>
</evidence>
<evidence type="ECO:0000256" key="12">
    <source>
        <dbReference type="ARBA" id="ARBA00023052"/>
    </source>
</evidence>
<dbReference type="InterPro" id="IPR001017">
    <property type="entry name" value="DH_E1"/>
</dbReference>
<keyword evidence="10" id="KW-0809">Transit peptide</keyword>
<evidence type="ECO:0000256" key="10">
    <source>
        <dbReference type="ARBA" id="ARBA00022946"/>
    </source>
</evidence>
<comment type="catalytic activity">
    <reaction evidence="17">
        <text>N(6)-[(R)-lipoyl]-L-lysyl-[protein] + 2-oxoglutarate + H(+) = N(6)-[(R)-S(8)-succinyldihydrolipoyl]-L-lysyl-[protein] + CO2</text>
        <dbReference type="Rhea" id="RHEA:12188"/>
        <dbReference type="Rhea" id="RHEA-COMP:10474"/>
        <dbReference type="Rhea" id="RHEA-COMP:20092"/>
        <dbReference type="ChEBI" id="CHEBI:15378"/>
        <dbReference type="ChEBI" id="CHEBI:16526"/>
        <dbReference type="ChEBI" id="CHEBI:16810"/>
        <dbReference type="ChEBI" id="CHEBI:83099"/>
        <dbReference type="ChEBI" id="CHEBI:83120"/>
        <dbReference type="EC" id="1.2.4.2"/>
    </reaction>
</comment>
<dbReference type="GO" id="GO:0006099">
    <property type="term" value="P:tricarboxylic acid cycle"/>
    <property type="evidence" value="ECO:0007669"/>
    <property type="project" value="UniProtKB-KW"/>
</dbReference>
<evidence type="ECO:0000256" key="8">
    <source>
        <dbReference type="ARBA" id="ARBA00022723"/>
    </source>
</evidence>
<dbReference type="Gene3D" id="3.40.50.970">
    <property type="match status" value="1"/>
</dbReference>
<evidence type="ECO:0000256" key="4">
    <source>
        <dbReference type="ARBA" id="ARBA00006936"/>
    </source>
</evidence>
<dbReference type="Pfam" id="PF16870">
    <property type="entry name" value="OxoGdeHyase_C"/>
    <property type="match status" value="1"/>
</dbReference>
<organism evidence="20 21">
    <name type="scientific">Colletotrichum lupini</name>
    <dbReference type="NCBI Taxonomy" id="145971"/>
    <lineage>
        <taxon>Eukaryota</taxon>
        <taxon>Fungi</taxon>
        <taxon>Dikarya</taxon>
        <taxon>Ascomycota</taxon>
        <taxon>Pezizomycotina</taxon>
        <taxon>Sordariomycetes</taxon>
        <taxon>Hypocreomycetidae</taxon>
        <taxon>Glomerellales</taxon>
        <taxon>Glomerellaceae</taxon>
        <taxon>Colletotrichum</taxon>
        <taxon>Colletotrichum acutatum species complex</taxon>
    </lineage>
</organism>
<dbReference type="PANTHER" id="PTHR23152:SF4">
    <property type="entry name" value="2-OXOADIPATE DEHYDROGENASE COMPLEX COMPONENT E1"/>
    <property type="match status" value="1"/>
</dbReference>
<dbReference type="SMART" id="SM00323">
    <property type="entry name" value="RasGAP"/>
    <property type="match status" value="1"/>
</dbReference>
<dbReference type="SUPFAM" id="SSF52518">
    <property type="entry name" value="Thiamin diphosphate-binding fold (THDP-binding)"/>
    <property type="match status" value="2"/>
</dbReference>
<evidence type="ECO:0000256" key="1">
    <source>
        <dbReference type="ARBA" id="ARBA00001946"/>
    </source>
</evidence>
<dbReference type="GO" id="GO:0046872">
    <property type="term" value="F:metal ion binding"/>
    <property type="evidence" value="ECO:0007669"/>
    <property type="project" value="UniProtKB-KW"/>
</dbReference>
<dbReference type="SUPFAM" id="SSF48350">
    <property type="entry name" value="GTPase activation domain, GAP"/>
    <property type="match status" value="1"/>
</dbReference>
<gene>
    <name evidence="20" type="ORF">CLUP02_00966</name>
</gene>
<evidence type="ECO:0000256" key="16">
    <source>
        <dbReference type="ARBA" id="ARBA00042984"/>
    </source>
</evidence>
<dbReference type="InterPro" id="IPR011993">
    <property type="entry name" value="PH-like_dom_sf"/>
</dbReference>
<keyword evidence="12" id="KW-0786">Thiamine pyrophosphate</keyword>
<evidence type="ECO:0000256" key="14">
    <source>
        <dbReference type="ARBA" id="ARBA00037426"/>
    </source>
</evidence>
<evidence type="ECO:0000256" key="7">
    <source>
        <dbReference type="ARBA" id="ARBA00022532"/>
    </source>
</evidence>
<dbReference type="FunFam" id="1.10.287.1150:FF:000002">
    <property type="entry name" value="2-oxoglutarate dehydrogenase E1 component"/>
    <property type="match status" value="1"/>
</dbReference>
<dbReference type="RefSeq" id="XP_049135968.1">
    <property type="nucleotide sequence ID" value="XM_049280011.1"/>
</dbReference>
<dbReference type="InterPro" id="IPR042179">
    <property type="entry name" value="KGD_C_sf"/>
</dbReference>
<dbReference type="InterPro" id="IPR029061">
    <property type="entry name" value="THDP-binding"/>
</dbReference>
<dbReference type="CDD" id="cd05392">
    <property type="entry name" value="RasGAP_Neurofibromin_like"/>
    <property type="match status" value="1"/>
</dbReference>
<dbReference type="FunFam" id="3.40.50.970:FF:000002">
    <property type="entry name" value="2-oxoglutarate dehydrogenase, E1 component"/>
    <property type="match status" value="1"/>
</dbReference>
<dbReference type="GO" id="GO:0005096">
    <property type="term" value="F:GTPase activator activity"/>
    <property type="evidence" value="ECO:0007669"/>
    <property type="project" value="UniProtKB-KW"/>
</dbReference>
<dbReference type="Gene3D" id="1.10.287.1150">
    <property type="entry name" value="TPP helical domain"/>
    <property type="match status" value="1"/>
</dbReference>
<dbReference type="InterPro" id="IPR032106">
    <property type="entry name" value="2-oxogl_dehyd_N"/>
</dbReference>
<keyword evidence="13" id="KW-0496">Mitochondrion</keyword>
<dbReference type="Gene3D" id="1.10.506.10">
    <property type="entry name" value="GTPase Activation - p120gap, domain 1"/>
    <property type="match status" value="2"/>
</dbReference>
<dbReference type="NCBIfam" id="NF006914">
    <property type="entry name" value="PRK09404.1"/>
    <property type="match status" value="1"/>
</dbReference>
<proteinExistence type="inferred from homology"/>
<comment type="function">
    <text evidence="14">The 2-oxoglutarate dehydrogenase complex catalyzes the overall conversion of 2-oxoglutarate to succinyl-CoA and CO(2). It contains multiple copies of three enzymatic components: 2-oxoglutarate dehydrogenase (E1), dihydrolipoamide succinyltransferase (E2) and lipoamide dehydrogenase (E3).</text>
</comment>
<dbReference type="CDD" id="cd02016">
    <property type="entry name" value="TPP_E1_OGDC_like"/>
    <property type="match status" value="1"/>
</dbReference>
<dbReference type="Pfam" id="PF02779">
    <property type="entry name" value="Transket_pyr"/>
    <property type="match status" value="1"/>
</dbReference>
<dbReference type="InterPro" id="IPR031717">
    <property type="entry name" value="ODO-1/KGD_C"/>
</dbReference>
<dbReference type="FunFam" id="3.40.50.12470:FF:000003">
    <property type="entry name" value="2-oxoglutarate dehydrogenase E1 component"/>
    <property type="match status" value="1"/>
</dbReference>
<dbReference type="Pfam" id="PF16078">
    <property type="entry name" value="2-oxogl_dehyd_N"/>
    <property type="match status" value="1"/>
</dbReference>
<accession>A0A9Q8W845</accession>
<dbReference type="SMART" id="SM00861">
    <property type="entry name" value="Transket_pyr"/>
    <property type="match status" value="1"/>
</dbReference>
<dbReference type="Gene3D" id="2.30.29.30">
    <property type="entry name" value="Pleckstrin-homology domain (PH domain)/Phosphotyrosine-binding domain (PTB)"/>
    <property type="match status" value="1"/>
</dbReference>
<dbReference type="InterPro" id="IPR001251">
    <property type="entry name" value="CRAL-TRIO_dom"/>
</dbReference>
<dbReference type="InterPro" id="IPR001936">
    <property type="entry name" value="RasGAP_dom"/>
</dbReference>
<dbReference type="NCBIfam" id="TIGR00239">
    <property type="entry name" value="2oxo_dh_E1"/>
    <property type="match status" value="1"/>
</dbReference>
<dbReference type="InterPro" id="IPR054071">
    <property type="entry name" value="PH_NF1"/>
</dbReference>
<evidence type="ECO:0000259" key="19">
    <source>
        <dbReference type="PROSITE" id="PS50018"/>
    </source>
</evidence>
<dbReference type="PANTHER" id="PTHR23152">
    <property type="entry name" value="2-OXOGLUTARATE DEHYDROGENASE"/>
    <property type="match status" value="1"/>
</dbReference>
<evidence type="ECO:0000256" key="11">
    <source>
        <dbReference type="ARBA" id="ARBA00023002"/>
    </source>
</evidence>
<evidence type="ECO:0000256" key="5">
    <source>
        <dbReference type="ARBA" id="ARBA00012280"/>
    </source>
</evidence>
<feature type="domain" description="Ras-GAP" evidence="19">
    <location>
        <begin position="1348"/>
        <end position="1541"/>
    </location>
</feature>
<evidence type="ECO:0000256" key="2">
    <source>
        <dbReference type="ARBA" id="ARBA00001964"/>
    </source>
</evidence>
<dbReference type="InterPro" id="IPR011603">
    <property type="entry name" value="2oxoglutarate_DH_E1"/>
</dbReference>
<name>A0A9Q8W845_9PEZI</name>
<keyword evidence="9" id="KW-0460">Magnesium</keyword>
<dbReference type="NCBIfam" id="NF008907">
    <property type="entry name" value="PRK12270.1"/>
    <property type="match status" value="1"/>
</dbReference>
<comment type="subcellular location">
    <subcellularLocation>
        <location evidence="3">Mitochondrion matrix</location>
    </subcellularLocation>
</comment>
<dbReference type="PROSITE" id="PS00509">
    <property type="entry name" value="RAS_GTPASE_ACTIV_1"/>
    <property type="match status" value="1"/>
</dbReference>
<dbReference type="Pfam" id="PF21877">
    <property type="entry name" value="PH_NF1"/>
    <property type="match status" value="1"/>
</dbReference>
<dbReference type="EMBL" id="CP019471">
    <property type="protein sequence ID" value="UQC74318.1"/>
    <property type="molecule type" value="Genomic_DNA"/>
</dbReference>
<evidence type="ECO:0000256" key="9">
    <source>
        <dbReference type="ARBA" id="ARBA00022842"/>
    </source>
</evidence>
<comment type="cofactor">
    <cofactor evidence="2">
        <name>thiamine diphosphate</name>
        <dbReference type="ChEBI" id="CHEBI:58937"/>
    </cofactor>
</comment>
<dbReference type="InterPro" id="IPR005475">
    <property type="entry name" value="Transketolase-like_Pyr-bd"/>
</dbReference>
<dbReference type="FunFam" id="3.40.50.11610:FF:000009">
    <property type="entry name" value="2-oxoglutarate dehydrogenase E1 component"/>
    <property type="match status" value="1"/>
</dbReference>
<dbReference type="KEGG" id="clup:CLUP02_00966"/>
<evidence type="ECO:0000256" key="17">
    <source>
        <dbReference type="ARBA" id="ARBA00051911"/>
    </source>
</evidence>
<dbReference type="InterPro" id="IPR016024">
    <property type="entry name" value="ARM-type_fold"/>
</dbReference>